<organism evidence="2 3">
    <name type="scientific">Actinokineospora diospyrosa</name>
    <dbReference type="NCBI Taxonomy" id="103728"/>
    <lineage>
        <taxon>Bacteria</taxon>
        <taxon>Bacillati</taxon>
        <taxon>Actinomycetota</taxon>
        <taxon>Actinomycetes</taxon>
        <taxon>Pseudonocardiales</taxon>
        <taxon>Pseudonocardiaceae</taxon>
        <taxon>Actinokineospora</taxon>
    </lineage>
</organism>
<protein>
    <recommendedName>
        <fullName evidence="4">Secreted protein with PEP-CTERM sorting signal</fullName>
    </recommendedName>
</protein>
<name>A0ABT1IFS4_9PSEU</name>
<evidence type="ECO:0000313" key="2">
    <source>
        <dbReference type="EMBL" id="MCP2271401.1"/>
    </source>
</evidence>
<evidence type="ECO:0008006" key="4">
    <source>
        <dbReference type="Google" id="ProtNLM"/>
    </source>
</evidence>
<dbReference type="EMBL" id="JAMTCO010000009">
    <property type="protein sequence ID" value="MCP2271401.1"/>
    <property type="molecule type" value="Genomic_DNA"/>
</dbReference>
<feature type="transmembrane region" description="Helical" evidence="1">
    <location>
        <begin position="6"/>
        <end position="28"/>
    </location>
</feature>
<comment type="caution">
    <text evidence="2">The sequence shown here is derived from an EMBL/GenBank/DDBJ whole genome shotgun (WGS) entry which is preliminary data.</text>
</comment>
<sequence length="114" mass="11693">MTAGSSAAPAVVVGVVAVVAVALLVWGWRASARRAREAALRAEVVGGPVSLVGRTVVGALVIAGVQWLVLTHPAATGWARVAALGVPALFASWSLVRAVSGGGVHERRQRRGRR</sequence>
<evidence type="ECO:0000313" key="3">
    <source>
        <dbReference type="Proteomes" id="UP001205185"/>
    </source>
</evidence>
<keyword evidence="1" id="KW-0812">Transmembrane</keyword>
<dbReference type="Proteomes" id="UP001205185">
    <property type="component" value="Unassembled WGS sequence"/>
</dbReference>
<evidence type="ECO:0000256" key="1">
    <source>
        <dbReference type="SAM" id="Phobius"/>
    </source>
</evidence>
<keyword evidence="1" id="KW-1133">Transmembrane helix</keyword>
<accession>A0ABT1IFS4</accession>
<keyword evidence="1" id="KW-0472">Membrane</keyword>
<feature type="transmembrane region" description="Helical" evidence="1">
    <location>
        <begin position="81"/>
        <end position="104"/>
    </location>
</feature>
<keyword evidence="3" id="KW-1185">Reference proteome</keyword>
<reference evidence="2 3" key="1">
    <citation type="submission" date="2022-06" db="EMBL/GenBank/DDBJ databases">
        <title>Genomic Encyclopedia of Archaeal and Bacterial Type Strains, Phase II (KMG-II): from individual species to whole genera.</title>
        <authorList>
            <person name="Goeker M."/>
        </authorList>
    </citation>
    <scope>NUCLEOTIDE SEQUENCE [LARGE SCALE GENOMIC DNA]</scope>
    <source>
        <strain evidence="2 3">DSM 44255</strain>
    </source>
</reference>
<proteinExistence type="predicted"/>
<feature type="transmembrane region" description="Helical" evidence="1">
    <location>
        <begin position="49"/>
        <end position="69"/>
    </location>
</feature>
<dbReference type="RefSeq" id="WP_253888346.1">
    <property type="nucleotide sequence ID" value="NZ_BAAAVB010000005.1"/>
</dbReference>
<gene>
    <name evidence="2" type="ORF">LV75_003915</name>
</gene>